<protein>
    <recommendedName>
        <fullName evidence="1">DNA (cytosine-5-)-methyltransferase</fullName>
        <ecNumber evidence="1">2.1.1.37</ecNumber>
    </recommendedName>
</protein>
<accession>A0ABS6S4H4</accession>
<dbReference type="InterPro" id="IPR001525">
    <property type="entry name" value="C5_MeTfrase"/>
</dbReference>
<keyword evidence="4" id="KW-0949">S-adenosyl-L-methionine</keyword>
<dbReference type="PROSITE" id="PS00095">
    <property type="entry name" value="C5_MTASE_2"/>
    <property type="match status" value="1"/>
</dbReference>
<dbReference type="PANTHER" id="PTHR46098">
    <property type="entry name" value="TRNA (CYTOSINE(38)-C(5))-METHYLTRANSFERASE"/>
    <property type="match status" value="1"/>
</dbReference>
<gene>
    <name evidence="6" type="ORF">HWQ67_19500</name>
</gene>
<feature type="compositionally biased region" description="Basic and acidic residues" evidence="5">
    <location>
        <begin position="90"/>
        <end position="100"/>
    </location>
</feature>
<keyword evidence="3" id="KW-0808">Transferase</keyword>
<proteinExistence type="predicted"/>
<keyword evidence="7" id="KW-1185">Reference proteome</keyword>
<evidence type="ECO:0000256" key="2">
    <source>
        <dbReference type="ARBA" id="ARBA00022603"/>
    </source>
</evidence>
<evidence type="ECO:0000313" key="6">
    <source>
        <dbReference type="EMBL" id="MBV6343757.1"/>
    </source>
</evidence>
<sequence length="341" mass="37326">MPIVEDIRDVERIKEVVTNATGGRLQECELCRQQANDPSEARQIVANGKQPGLERGERNSSQQEWEGGESEQHNGNTVGCAVGCPSGSGREGDGGRRGNRPESSTILITAGFPCQPFSVAGKQLSQADDRYLWPQTIAVIKEVKPQWVLLENVTGIINLALDTVLSDLEGAGYATETLVIPACAVNAWHRRDRVWIVANQFSEGLEKWAKQELLEQCETVERDSLIANPRSTEPRGLPNKQRQENAAIGGGSQNVADTTNRGAQRSSTQCNVGGLENEVLRSCWNPDYWAVEPELGRVAHGVPHRVDRLKCLGNAIVPQVAYEIIKVIIGIDEGIPQNTYT</sequence>
<keyword evidence="2 6" id="KW-0489">Methyltransferase</keyword>
<dbReference type="GO" id="GO:0008168">
    <property type="term" value="F:methyltransferase activity"/>
    <property type="evidence" value="ECO:0007669"/>
    <property type="project" value="UniProtKB-KW"/>
</dbReference>
<dbReference type="InterPro" id="IPR031303">
    <property type="entry name" value="C5_meth_CS"/>
</dbReference>
<dbReference type="GO" id="GO:0032259">
    <property type="term" value="P:methylation"/>
    <property type="evidence" value="ECO:0007669"/>
    <property type="project" value="UniProtKB-KW"/>
</dbReference>
<evidence type="ECO:0000256" key="5">
    <source>
        <dbReference type="SAM" id="MobiDB-lite"/>
    </source>
</evidence>
<feature type="region of interest" description="Disordered" evidence="5">
    <location>
        <begin position="224"/>
        <end position="268"/>
    </location>
</feature>
<name>A0ABS6S4H4_9BACT</name>
<dbReference type="Proteomes" id="UP001196980">
    <property type="component" value="Unassembled WGS sequence"/>
</dbReference>
<feature type="region of interest" description="Disordered" evidence="5">
    <location>
        <begin position="35"/>
        <end position="102"/>
    </location>
</feature>
<evidence type="ECO:0000256" key="4">
    <source>
        <dbReference type="ARBA" id="ARBA00022691"/>
    </source>
</evidence>
<evidence type="ECO:0000256" key="3">
    <source>
        <dbReference type="ARBA" id="ARBA00022679"/>
    </source>
</evidence>
<dbReference type="Pfam" id="PF00145">
    <property type="entry name" value="DNA_methylase"/>
    <property type="match status" value="1"/>
</dbReference>
<dbReference type="PANTHER" id="PTHR46098:SF1">
    <property type="entry name" value="TRNA (CYTOSINE(38)-C(5))-METHYLTRANSFERASE"/>
    <property type="match status" value="1"/>
</dbReference>
<dbReference type="InterPro" id="IPR050750">
    <property type="entry name" value="C5-MTase"/>
</dbReference>
<feature type="compositionally biased region" description="Polar residues" evidence="5">
    <location>
        <begin position="253"/>
        <end position="268"/>
    </location>
</feature>
<comment type="caution">
    <text evidence="6">The sequence shown here is derived from an EMBL/GenBank/DDBJ whole genome shotgun (WGS) entry which is preliminary data.</text>
</comment>
<dbReference type="EC" id="2.1.1.37" evidence="1"/>
<dbReference type="EMBL" id="JABXWD010000792">
    <property type="protein sequence ID" value="MBV6343757.1"/>
    <property type="molecule type" value="Genomic_DNA"/>
</dbReference>
<feature type="non-terminal residue" evidence="6">
    <location>
        <position position="341"/>
    </location>
</feature>
<evidence type="ECO:0000313" key="7">
    <source>
        <dbReference type="Proteomes" id="UP001196980"/>
    </source>
</evidence>
<evidence type="ECO:0000256" key="1">
    <source>
        <dbReference type="ARBA" id="ARBA00011975"/>
    </source>
</evidence>
<organism evidence="6 7">
    <name type="scientific">Candidatus Magnetobacterium casense</name>
    <dbReference type="NCBI Taxonomy" id="1455061"/>
    <lineage>
        <taxon>Bacteria</taxon>
        <taxon>Pseudomonadati</taxon>
        <taxon>Nitrospirota</taxon>
        <taxon>Thermodesulfovibrionia</taxon>
        <taxon>Thermodesulfovibrionales</taxon>
        <taxon>Candidatus Magnetobacteriaceae</taxon>
        <taxon>Candidatus Magnetobacterium</taxon>
    </lineage>
</organism>
<reference evidence="6 7" key="1">
    <citation type="journal article" date="2020" name="J Geophys Res Biogeosci">
        <title>Magnetotaxis as an Adaptation to Enable Bacterial Shuttling of Microbial Sulfur and Sulfur Cycling Across Aquatic Oxic#Anoxic Interfaces.</title>
        <authorList>
            <person name="Li J."/>
            <person name="Liu P."/>
            <person name="Wang J."/>
            <person name="Roberts A.P."/>
            <person name="Pan Y."/>
        </authorList>
    </citation>
    <scope>NUCLEOTIDE SEQUENCE [LARGE SCALE GENOMIC DNA]</scope>
    <source>
        <strain evidence="6 7">MYR-1_YQ</strain>
    </source>
</reference>